<accession>A0A0F9J6R8</accession>
<gene>
    <name evidence="1" type="ORF">LCGC14_1568130</name>
</gene>
<reference evidence="1" key="1">
    <citation type="journal article" date="2015" name="Nature">
        <title>Complex archaea that bridge the gap between prokaryotes and eukaryotes.</title>
        <authorList>
            <person name="Spang A."/>
            <person name="Saw J.H."/>
            <person name="Jorgensen S.L."/>
            <person name="Zaremba-Niedzwiedzka K."/>
            <person name="Martijn J."/>
            <person name="Lind A.E."/>
            <person name="van Eijk R."/>
            <person name="Schleper C."/>
            <person name="Guy L."/>
            <person name="Ettema T.J."/>
        </authorList>
    </citation>
    <scope>NUCLEOTIDE SEQUENCE</scope>
</reference>
<dbReference type="AlphaFoldDB" id="A0A0F9J6R8"/>
<organism evidence="1">
    <name type="scientific">marine sediment metagenome</name>
    <dbReference type="NCBI Taxonomy" id="412755"/>
    <lineage>
        <taxon>unclassified sequences</taxon>
        <taxon>metagenomes</taxon>
        <taxon>ecological metagenomes</taxon>
    </lineage>
</organism>
<evidence type="ECO:0000313" key="1">
    <source>
        <dbReference type="EMBL" id="KKM28094.1"/>
    </source>
</evidence>
<sequence length="60" mass="6670">MAATASLEDLQAAKKSLKNFTVKYPKAFEALGEIIKEHKMIGYKNICKMILGKTPEDLKA</sequence>
<name>A0A0F9J6R8_9ZZZZ</name>
<dbReference type="EMBL" id="LAZR01012191">
    <property type="protein sequence ID" value="KKM28094.1"/>
    <property type="molecule type" value="Genomic_DNA"/>
</dbReference>
<proteinExistence type="predicted"/>
<comment type="caution">
    <text evidence="1">The sequence shown here is derived from an EMBL/GenBank/DDBJ whole genome shotgun (WGS) entry which is preliminary data.</text>
</comment>
<protein>
    <submittedName>
        <fullName evidence="1">Uncharacterized protein</fullName>
    </submittedName>
</protein>